<keyword evidence="2" id="KW-1185">Reference proteome</keyword>
<accession>A0ACB1AJ76</accession>
<dbReference type="EMBL" id="CAVMJV010000086">
    <property type="protein sequence ID" value="CAK5091076.1"/>
    <property type="molecule type" value="Genomic_DNA"/>
</dbReference>
<gene>
    <name evidence="1" type="ORF">MENTE1834_LOCUS38898</name>
</gene>
<evidence type="ECO:0000313" key="2">
    <source>
        <dbReference type="Proteomes" id="UP001497535"/>
    </source>
</evidence>
<proteinExistence type="predicted"/>
<evidence type="ECO:0000313" key="1">
    <source>
        <dbReference type="EMBL" id="CAK5091076.1"/>
    </source>
</evidence>
<dbReference type="Proteomes" id="UP001497535">
    <property type="component" value="Unassembled WGS sequence"/>
</dbReference>
<organism evidence="1 2">
    <name type="scientific">Meloidogyne enterolobii</name>
    <name type="common">Root-knot nematode worm</name>
    <name type="synonym">Meloidogyne mayaguensis</name>
    <dbReference type="NCBI Taxonomy" id="390850"/>
    <lineage>
        <taxon>Eukaryota</taxon>
        <taxon>Metazoa</taxon>
        <taxon>Ecdysozoa</taxon>
        <taxon>Nematoda</taxon>
        <taxon>Chromadorea</taxon>
        <taxon>Rhabditida</taxon>
        <taxon>Tylenchina</taxon>
        <taxon>Tylenchomorpha</taxon>
        <taxon>Tylenchoidea</taxon>
        <taxon>Meloidogynidae</taxon>
        <taxon>Meloidogyninae</taxon>
        <taxon>Meloidogyne</taxon>
    </lineage>
</organism>
<name>A0ACB1AJ76_MELEN</name>
<protein>
    <submittedName>
        <fullName evidence="1">Uncharacterized protein</fullName>
    </submittedName>
</protein>
<reference evidence="1" key="1">
    <citation type="submission" date="2023-11" db="EMBL/GenBank/DDBJ databases">
        <authorList>
            <person name="Poullet M."/>
        </authorList>
    </citation>
    <scope>NUCLEOTIDE SEQUENCE</scope>
    <source>
        <strain evidence="1">E1834</strain>
    </source>
</reference>
<sequence length="581" mass="65939">MTGINNNQQEVSESQTKNKREQQQNSENERTESICTEEEALDYMVAIPETDGESIFSLRKLWAFTGPGFLMSIAYLDPGNIESDLQSGTVARYKLLWVLLMAHILGFFLQRLSARLGVVSGKNMAEMAYEFYPKFPRLLLWSMIEIAIICLIPLFVGVLITMVDTFTFLLIDRYGFRKLEFIFALLIATMAITFGFEFFVVKPDIVDLISGTLLPYCPDCGRKEFLQAISVVGAVIMPHNLYLHSALVKSRKIDRSQRRNISEANLYYFIECVIALTCSFFINLFVVSVFAHGLYGKTNADIFKSCEGQSTIPDRQLFPNNTDPVEADIYKGGIFLGCQFGLTALYVWGVGIMAAGQSSTMTGTYAGQFTMEGFLQIKWPRWRRVLFTRSIAIVPTLSLALKTQGVQNLTGMNDLLNCVQMIQLPFALLPIITFTAHRKIMFDFCTTLTGQVFAFFTSLLVIAINLYFSFDYIMAELEGTWMAWIMLIGPGSIYITFVLYLIITVCLKFIFRVHSENAYSRFSYANVQLRMYTLTLCLTKIRKSPVVKWGASEKEVAKCAVSFFITRFFFRDFSGFLLGTM</sequence>
<comment type="caution">
    <text evidence="1">The sequence shown here is derived from an EMBL/GenBank/DDBJ whole genome shotgun (WGS) entry which is preliminary data.</text>
</comment>